<organism evidence="1">
    <name type="scientific">Klosneuvirus KNV1</name>
    <dbReference type="NCBI Taxonomy" id="1977640"/>
    <lineage>
        <taxon>Viruses</taxon>
        <taxon>Varidnaviria</taxon>
        <taxon>Bamfordvirae</taxon>
        <taxon>Nucleocytoviricota</taxon>
        <taxon>Megaviricetes</taxon>
        <taxon>Imitervirales</taxon>
        <taxon>Mimiviridae</taxon>
        <taxon>Klosneuvirinae</taxon>
        <taxon>Klosneuvirus</taxon>
    </lineage>
</organism>
<accession>A0A1V0SJ77</accession>
<evidence type="ECO:0000313" key="1">
    <source>
        <dbReference type="EMBL" id="ARF11770.1"/>
    </source>
</evidence>
<sequence>MRVEVSLGEAIDKFSILEIKMQRINDQLKKDEILKEIIALQECIIYKAKYEYFYKLLVYFNTMIWILTDEIKKTQVESLFYSKISHDIFEYNQKRYRIKNIFNLLETSHLNEQKSYSKTYYKINIDSEETFYTKIPEICYLSIDCDSILLEEPWLTKLKEIINIPTAILSTEENLVKAKIIDVKTCKIAQNIQDVFELSPIIYISGGMFGDFIQQLSVIKEHFYKTGRKGILYIANIGDAFRFGLDQTYADTYELISSQKYIKEYKKYNGELFNINLSMWRDSPLLYQMNWITLFSNIYNIEWGKHKWLDVPIDKKWENTVFINTTIQRFSHTTDYEKLYSLYKENLMFITSNIDDYNYFRHITKLDIPLCHAKTFNDLCIAINSCKLLIGALSGVLTIGHACHKDRIICLSGKIDDICNIGFDKYWSNIKYH</sequence>
<gene>
    <name evidence="1" type="ORF">Klosneuvirus_2_206</name>
</gene>
<reference evidence="1" key="1">
    <citation type="journal article" date="2017" name="Science">
        <title>Giant viruses with an expanded complement of translation system components.</title>
        <authorList>
            <person name="Schulz F."/>
            <person name="Yutin N."/>
            <person name="Ivanova N.N."/>
            <person name="Ortega D.R."/>
            <person name="Lee T.K."/>
            <person name="Vierheilig J."/>
            <person name="Daims H."/>
            <person name="Horn M."/>
            <person name="Wagner M."/>
            <person name="Jensen G.J."/>
            <person name="Kyrpides N.C."/>
            <person name="Koonin E.V."/>
            <person name="Woyke T."/>
        </authorList>
    </citation>
    <scope>NUCLEOTIDE SEQUENCE</scope>
    <source>
        <strain evidence="1">KNV1</strain>
    </source>
</reference>
<proteinExistence type="predicted"/>
<protein>
    <submittedName>
        <fullName evidence="1">Uncharacterized protein</fullName>
    </submittedName>
</protein>
<name>A0A1V0SJ77_9VIRU</name>
<dbReference type="EMBL" id="KY684109">
    <property type="protein sequence ID" value="ARF11770.1"/>
    <property type="molecule type" value="Genomic_DNA"/>
</dbReference>